<reference evidence="2" key="1">
    <citation type="submission" date="2013-12" db="EMBL/GenBank/DDBJ databases">
        <authorList>
            <person name="Genoscope - CEA"/>
        </authorList>
    </citation>
    <scope>NUCLEOTIDE SEQUENCE</scope>
    <source>
        <strain evidence="2">CBS 1993</strain>
    </source>
</reference>
<sequence>MKYERVDTRRSLLETPDLSDPRDTIIVAQYIDVYLECQTYISRASPETSLLPSTNRSPIRKSCARKTQNTEAPHHKMSGWRMSFEACKTSVSVALKFARGGGVLLQTSRGKLT</sequence>
<evidence type="ECO:0000313" key="3">
    <source>
        <dbReference type="Proteomes" id="UP000019384"/>
    </source>
</evidence>
<dbReference type="HOGENOM" id="CLU_2133876_0_0_1"/>
<evidence type="ECO:0000256" key="1">
    <source>
        <dbReference type="SAM" id="MobiDB-lite"/>
    </source>
</evidence>
<accession>W6MI86</accession>
<feature type="compositionally biased region" description="Polar residues" evidence="1">
    <location>
        <begin position="47"/>
        <end position="57"/>
    </location>
</feature>
<dbReference type="GeneID" id="34519003"/>
<feature type="region of interest" description="Disordered" evidence="1">
    <location>
        <begin position="47"/>
        <end position="76"/>
    </location>
</feature>
<keyword evidence="3" id="KW-1185">Reference proteome</keyword>
<organism evidence="2 3">
    <name type="scientific">Kuraishia capsulata CBS 1993</name>
    <dbReference type="NCBI Taxonomy" id="1382522"/>
    <lineage>
        <taxon>Eukaryota</taxon>
        <taxon>Fungi</taxon>
        <taxon>Dikarya</taxon>
        <taxon>Ascomycota</taxon>
        <taxon>Saccharomycotina</taxon>
        <taxon>Pichiomycetes</taxon>
        <taxon>Pichiales</taxon>
        <taxon>Pichiaceae</taxon>
        <taxon>Kuraishia</taxon>
    </lineage>
</organism>
<dbReference type="Proteomes" id="UP000019384">
    <property type="component" value="Unassembled WGS sequence"/>
</dbReference>
<dbReference type="EMBL" id="HG793126">
    <property type="protein sequence ID" value="CDK25603.1"/>
    <property type="molecule type" value="Genomic_DNA"/>
</dbReference>
<proteinExistence type="predicted"/>
<reference evidence="2" key="2">
    <citation type="submission" date="2014-02" db="EMBL/GenBank/DDBJ databases">
        <title>Complete DNA sequence of /Kuraishia capsulata/ illustrates novel genomic features among budding yeasts (/Saccharomycotina/).</title>
        <authorList>
            <person name="Morales L."/>
            <person name="Noel B."/>
            <person name="Porcel B."/>
            <person name="Marcet-Houben M."/>
            <person name="Hullo M-F."/>
            <person name="Sacerdot C."/>
            <person name="Tekaia F."/>
            <person name="Leh-Louis V."/>
            <person name="Despons L."/>
            <person name="Khanna V."/>
            <person name="Aury J-M."/>
            <person name="Barbe V."/>
            <person name="Couloux A."/>
            <person name="Labadie K."/>
            <person name="Pelletier E."/>
            <person name="Souciet J-L."/>
            <person name="Boekhout T."/>
            <person name="Gabaldon T."/>
            <person name="Wincker P."/>
            <person name="Dujon B."/>
        </authorList>
    </citation>
    <scope>NUCLEOTIDE SEQUENCE</scope>
    <source>
        <strain evidence="2">CBS 1993</strain>
    </source>
</reference>
<dbReference type="AlphaFoldDB" id="W6MI86"/>
<protein>
    <submittedName>
        <fullName evidence="2">Uncharacterized protein</fullName>
    </submittedName>
</protein>
<evidence type="ECO:0000313" key="2">
    <source>
        <dbReference type="EMBL" id="CDK25603.1"/>
    </source>
</evidence>
<dbReference type="RefSeq" id="XP_022457615.1">
    <property type="nucleotide sequence ID" value="XM_022603767.1"/>
</dbReference>
<name>W6MI86_9ASCO</name>
<gene>
    <name evidence="2" type="ORF">KUCA_T00001573001</name>
</gene>